<dbReference type="InterPro" id="IPR000109">
    <property type="entry name" value="POT_fam"/>
</dbReference>
<dbReference type="Proteomes" id="UP001239795">
    <property type="component" value="Unassembled WGS sequence"/>
</dbReference>
<evidence type="ECO:0000256" key="5">
    <source>
        <dbReference type="SAM" id="Phobius"/>
    </source>
</evidence>
<keyword evidence="4 5" id="KW-0472">Membrane</keyword>
<dbReference type="SUPFAM" id="SSF103473">
    <property type="entry name" value="MFS general substrate transporter"/>
    <property type="match status" value="1"/>
</dbReference>
<sequence>MIYISVLQHYIYNSPLKSIHVWIQAPAYILVAFSEAFIIVTGLELAFTQAPKNLRSVLSALFWLTIGIAAAICIALAPVSQDPYLVWMYGSLGIVGFVSGCAFYFCFYPGHDRKVMDQGVIIDGTEPGVNRVETPLQDGP</sequence>
<dbReference type="InterPro" id="IPR036259">
    <property type="entry name" value="MFS_trans_sf"/>
</dbReference>
<keyword evidence="7" id="KW-1185">Reference proteome</keyword>
<evidence type="ECO:0000313" key="7">
    <source>
        <dbReference type="Proteomes" id="UP001239795"/>
    </source>
</evidence>
<dbReference type="AlphaFoldDB" id="A0AAI9U054"/>
<feature type="transmembrane region" description="Helical" evidence="5">
    <location>
        <begin position="60"/>
        <end position="80"/>
    </location>
</feature>
<dbReference type="GO" id="GO:0022857">
    <property type="term" value="F:transmembrane transporter activity"/>
    <property type="evidence" value="ECO:0007669"/>
    <property type="project" value="InterPro"/>
</dbReference>
<evidence type="ECO:0000256" key="3">
    <source>
        <dbReference type="ARBA" id="ARBA00022989"/>
    </source>
</evidence>
<dbReference type="Pfam" id="PF00854">
    <property type="entry name" value="PTR2"/>
    <property type="match status" value="1"/>
</dbReference>
<gene>
    <name evidence="6" type="ORF">CMEL01_08525</name>
</gene>
<evidence type="ECO:0000256" key="2">
    <source>
        <dbReference type="ARBA" id="ARBA00022692"/>
    </source>
</evidence>
<evidence type="ECO:0000313" key="6">
    <source>
        <dbReference type="EMBL" id="KAK1449210.1"/>
    </source>
</evidence>
<evidence type="ECO:0000256" key="1">
    <source>
        <dbReference type="ARBA" id="ARBA00004141"/>
    </source>
</evidence>
<dbReference type="Gene3D" id="1.20.1250.20">
    <property type="entry name" value="MFS general substrate transporter like domains"/>
    <property type="match status" value="1"/>
</dbReference>
<evidence type="ECO:0000256" key="4">
    <source>
        <dbReference type="ARBA" id="ARBA00023136"/>
    </source>
</evidence>
<proteinExistence type="predicted"/>
<accession>A0AAI9U054</accession>
<feature type="transmembrane region" description="Helical" evidence="5">
    <location>
        <begin position="25"/>
        <end position="48"/>
    </location>
</feature>
<reference evidence="6 7" key="1">
    <citation type="submission" date="2016-10" db="EMBL/GenBank/DDBJ databases">
        <title>The genome sequence of Colletotrichum fioriniae PJ7.</title>
        <authorList>
            <person name="Baroncelli R."/>
        </authorList>
    </citation>
    <scope>NUCLEOTIDE SEQUENCE [LARGE SCALE GENOMIC DNA]</scope>
    <source>
        <strain evidence="6">Col 31</strain>
    </source>
</reference>
<feature type="transmembrane region" description="Helical" evidence="5">
    <location>
        <begin position="86"/>
        <end position="107"/>
    </location>
</feature>
<protein>
    <submittedName>
        <fullName evidence="6">H+/oligopeptide symporter</fullName>
    </submittedName>
</protein>
<organism evidence="6 7">
    <name type="scientific">Colletotrichum melonis</name>
    <dbReference type="NCBI Taxonomy" id="1209925"/>
    <lineage>
        <taxon>Eukaryota</taxon>
        <taxon>Fungi</taxon>
        <taxon>Dikarya</taxon>
        <taxon>Ascomycota</taxon>
        <taxon>Pezizomycotina</taxon>
        <taxon>Sordariomycetes</taxon>
        <taxon>Hypocreomycetidae</taxon>
        <taxon>Glomerellales</taxon>
        <taxon>Glomerellaceae</taxon>
        <taxon>Colletotrichum</taxon>
        <taxon>Colletotrichum acutatum species complex</taxon>
    </lineage>
</organism>
<dbReference type="EMBL" id="MLGG01000068">
    <property type="protein sequence ID" value="KAK1449210.1"/>
    <property type="molecule type" value="Genomic_DNA"/>
</dbReference>
<name>A0AAI9U054_9PEZI</name>
<comment type="subcellular location">
    <subcellularLocation>
        <location evidence="1">Membrane</location>
        <topology evidence="1">Multi-pass membrane protein</topology>
    </subcellularLocation>
</comment>
<dbReference type="GO" id="GO:0016020">
    <property type="term" value="C:membrane"/>
    <property type="evidence" value="ECO:0007669"/>
    <property type="project" value="UniProtKB-SubCell"/>
</dbReference>
<comment type="caution">
    <text evidence="6">The sequence shown here is derived from an EMBL/GenBank/DDBJ whole genome shotgun (WGS) entry which is preliminary data.</text>
</comment>
<keyword evidence="2 5" id="KW-0812">Transmembrane</keyword>
<keyword evidence="3 5" id="KW-1133">Transmembrane helix</keyword>